<protein>
    <submittedName>
        <fullName evidence="6">Clathrin assembly protein</fullName>
    </submittedName>
</protein>
<comment type="subcellular location">
    <subcellularLocation>
        <location evidence="1">Cytoplasmic vesicle</location>
        <location evidence="1">Clathrin-coated vesicle</location>
    </subcellularLocation>
    <subcellularLocation>
        <location evidence="2">Golgi apparatus</location>
    </subcellularLocation>
</comment>
<evidence type="ECO:0000256" key="1">
    <source>
        <dbReference type="ARBA" id="ARBA00004132"/>
    </source>
</evidence>
<evidence type="ECO:0000313" key="6">
    <source>
        <dbReference type="EMBL" id="KAL0316565.1"/>
    </source>
</evidence>
<dbReference type="Gene3D" id="1.25.40.90">
    <property type="match status" value="1"/>
</dbReference>
<evidence type="ECO:0000256" key="3">
    <source>
        <dbReference type="ARBA" id="ARBA00023034"/>
    </source>
</evidence>
<dbReference type="InterPro" id="IPR008942">
    <property type="entry name" value="ENTH_VHS"/>
</dbReference>
<reference evidence="6" key="2">
    <citation type="journal article" date="2024" name="Plant">
        <title>Genomic evolution and insights into agronomic trait innovations of Sesamum species.</title>
        <authorList>
            <person name="Miao H."/>
            <person name="Wang L."/>
            <person name="Qu L."/>
            <person name="Liu H."/>
            <person name="Sun Y."/>
            <person name="Le M."/>
            <person name="Wang Q."/>
            <person name="Wei S."/>
            <person name="Zheng Y."/>
            <person name="Lin W."/>
            <person name="Duan Y."/>
            <person name="Cao H."/>
            <person name="Xiong S."/>
            <person name="Wang X."/>
            <person name="Wei L."/>
            <person name="Li C."/>
            <person name="Ma Q."/>
            <person name="Ju M."/>
            <person name="Zhao R."/>
            <person name="Li G."/>
            <person name="Mu C."/>
            <person name="Tian Q."/>
            <person name="Mei H."/>
            <person name="Zhang T."/>
            <person name="Gao T."/>
            <person name="Zhang H."/>
        </authorList>
    </citation>
    <scope>NUCLEOTIDE SEQUENCE</scope>
    <source>
        <strain evidence="6">G02</strain>
    </source>
</reference>
<evidence type="ECO:0000256" key="2">
    <source>
        <dbReference type="ARBA" id="ARBA00004555"/>
    </source>
</evidence>
<dbReference type="InterPro" id="IPR013809">
    <property type="entry name" value="ENTH"/>
</dbReference>
<dbReference type="AlphaFoldDB" id="A0AAW2LBU5"/>
<dbReference type="GO" id="GO:0030136">
    <property type="term" value="C:clathrin-coated vesicle"/>
    <property type="evidence" value="ECO:0007669"/>
    <property type="project" value="UniProtKB-SubCell"/>
</dbReference>
<keyword evidence="3" id="KW-0333">Golgi apparatus</keyword>
<gene>
    <name evidence="6" type="ORF">Sradi_5534700</name>
</gene>
<evidence type="ECO:0000259" key="5">
    <source>
        <dbReference type="PROSITE" id="PS50942"/>
    </source>
</evidence>
<feature type="domain" description="ENTH" evidence="5">
    <location>
        <begin position="30"/>
        <end position="61"/>
    </location>
</feature>
<reference evidence="6" key="1">
    <citation type="submission" date="2020-06" db="EMBL/GenBank/DDBJ databases">
        <authorList>
            <person name="Li T."/>
            <person name="Hu X."/>
            <person name="Zhang T."/>
            <person name="Song X."/>
            <person name="Zhang H."/>
            <person name="Dai N."/>
            <person name="Sheng W."/>
            <person name="Hou X."/>
            <person name="Wei L."/>
        </authorList>
    </citation>
    <scope>NUCLEOTIDE SEQUENCE</scope>
    <source>
        <strain evidence="6">G02</strain>
        <tissue evidence="6">Leaf</tissue>
    </source>
</reference>
<name>A0AAW2LBU5_SESRA</name>
<sequence length="61" mass="6689">MTAGSGSSQQNLRKAILAIRDSTKVGIAKVNSEYKVDLKVSILKATNHLEVLPKEKHVRSE</sequence>
<comment type="caution">
    <text evidence="6">The sequence shown here is derived from an EMBL/GenBank/DDBJ whole genome shotgun (WGS) entry which is preliminary data.</text>
</comment>
<accession>A0AAW2LBU5</accession>
<dbReference type="EMBL" id="JACGWJ010000025">
    <property type="protein sequence ID" value="KAL0316565.1"/>
    <property type="molecule type" value="Genomic_DNA"/>
</dbReference>
<proteinExistence type="predicted"/>
<keyword evidence="4" id="KW-0968">Cytoplasmic vesicle</keyword>
<organism evidence="6">
    <name type="scientific">Sesamum radiatum</name>
    <name type="common">Black benniseed</name>
    <dbReference type="NCBI Taxonomy" id="300843"/>
    <lineage>
        <taxon>Eukaryota</taxon>
        <taxon>Viridiplantae</taxon>
        <taxon>Streptophyta</taxon>
        <taxon>Embryophyta</taxon>
        <taxon>Tracheophyta</taxon>
        <taxon>Spermatophyta</taxon>
        <taxon>Magnoliopsida</taxon>
        <taxon>eudicotyledons</taxon>
        <taxon>Gunneridae</taxon>
        <taxon>Pentapetalae</taxon>
        <taxon>asterids</taxon>
        <taxon>lamiids</taxon>
        <taxon>Lamiales</taxon>
        <taxon>Pedaliaceae</taxon>
        <taxon>Sesamum</taxon>
    </lineage>
</organism>
<evidence type="ECO:0000256" key="4">
    <source>
        <dbReference type="ARBA" id="ARBA00023329"/>
    </source>
</evidence>
<dbReference type="PROSITE" id="PS50942">
    <property type="entry name" value="ENTH"/>
    <property type="match status" value="1"/>
</dbReference>
<dbReference type="GO" id="GO:0005794">
    <property type="term" value="C:Golgi apparatus"/>
    <property type="evidence" value="ECO:0007669"/>
    <property type="project" value="UniProtKB-SubCell"/>
</dbReference>